<name>A0A9D1L8T2_9FIRM</name>
<dbReference type="PANTHER" id="PTHR43584:SF8">
    <property type="entry name" value="N-ACETYLMURAMATE ALPHA-1-PHOSPHATE URIDYLYLTRANSFERASE"/>
    <property type="match status" value="1"/>
</dbReference>
<dbReference type="EMBL" id="DVMO01000129">
    <property type="protein sequence ID" value="HIU28385.1"/>
    <property type="molecule type" value="Genomic_DNA"/>
</dbReference>
<dbReference type="InterPro" id="IPR050065">
    <property type="entry name" value="GlmU-like"/>
</dbReference>
<evidence type="ECO:0000256" key="2">
    <source>
        <dbReference type="ARBA" id="ARBA00022695"/>
    </source>
</evidence>
<dbReference type="SUPFAM" id="SSF53448">
    <property type="entry name" value="Nucleotide-diphospho-sugar transferases"/>
    <property type="match status" value="1"/>
</dbReference>
<feature type="domain" description="Nucleotidyl transferase" evidence="3">
    <location>
        <begin position="7"/>
        <end position="183"/>
    </location>
</feature>
<reference evidence="4" key="2">
    <citation type="journal article" date="2021" name="PeerJ">
        <title>Extensive microbial diversity within the chicken gut microbiome revealed by metagenomics and culture.</title>
        <authorList>
            <person name="Gilroy R."/>
            <person name="Ravi A."/>
            <person name="Getino M."/>
            <person name="Pursley I."/>
            <person name="Horton D.L."/>
            <person name="Alikhan N.F."/>
            <person name="Baker D."/>
            <person name="Gharbi K."/>
            <person name="Hall N."/>
            <person name="Watson M."/>
            <person name="Adriaenssens E.M."/>
            <person name="Foster-Nyarko E."/>
            <person name="Jarju S."/>
            <person name="Secka A."/>
            <person name="Antonio M."/>
            <person name="Oren A."/>
            <person name="Chaudhuri R.R."/>
            <person name="La Ragione R."/>
            <person name="Hildebrand F."/>
            <person name="Pallen M.J."/>
        </authorList>
    </citation>
    <scope>NUCLEOTIDE SEQUENCE</scope>
    <source>
        <strain evidence="4">11300</strain>
    </source>
</reference>
<dbReference type="InterPro" id="IPR029044">
    <property type="entry name" value="Nucleotide-diphossugar_trans"/>
</dbReference>
<proteinExistence type="predicted"/>
<comment type="caution">
    <text evidence="4">The sequence shown here is derived from an EMBL/GenBank/DDBJ whole genome shotgun (WGS) entry which is preliminary data.</text>
</comment>
<evidence type="ECO:0000313" key="5">
    <source>
        <dbReference type="Proteomes" id="UP000824091"/>
    </source>
</evidence>
<dbReference type="GO" id="GO:0016779">
    <property type="term" value="F:nucleotidyltransferase activity"/>
    <property type="evidence" value="ECO:0007669"/>
    <property type="project" value="UniProtKB-KW"/>
</dbReference>
<protein>
    <submittedName>
        <fullName evidence="4">Nucleotidyltransferase</fullName>
    </submittedName>
</protein>
<dbReference type="Proteomes" id="UP000824091">
    <property type="component" value="Unassembled WGS sequence"/>
</dbReference>
<evidence type="ECO:0000256" key="1">
    <source>
        <dbReference type="ARBA" id="ARBA00022679"/>
    </source>
</evidence>
<keyword evidence="1" id="KW-0808">Transferase</keyword>
<dbReference type="Gene3D" id="3.90.550.10">
    <property type="entry name" value="Spore Coat Polysaccharide Biosynthesis Protein SpsA, Chain A"/>
    <property type="match status" value="1"/>
</dbReference>
<dbReference type="InterPro" id="IPR005835">
    <property type="entry name" value="NTP_transferase_dom"/>
</dbReference>
<dbReference type="Pfam" id="PF00483">
    <property type="entry name" value="NTP_transferase"/>
    <property type="match status" value="1"/>
</dbReference>
<dbReference type="AlphaFoldDB" id="A0A9D1L8T2"/>
<accession>A0A9D1L8T2</accession>
<organism evidence="4 5">
    <name type="scientific">Candidatus Fimisoma avicola</name>
    <dbReference type="NCBI Taxonomy" id="2840826"/>
    <lineage>
        <taxon>Bacteria</taxon>
        <taxon>Bacillati</taxon>
        <taxon>Bacillota</taxon>
        <taxon>Clostridia</taxon>
        <taxon>Eubacteriales</taxon>
        <taxon>Candidatus Fimisoma</taxon>
    </lineage>
</organism>
<evidence type="ECO:0000313" key="4">
    <source>
        <dbReference type="EMBL" id="HIU28385.1"/>
    </source>
</evidence>
<evidence type="ECO:0000259" key="3">
    <source>
        <dbReference type="Pfam" id="PF00483"/>
    </source>
</evidence>
<keyword evidence="2" id="KW-0548">Nucleotidyltransferase</keyword>
<gene>
    <name evidence="4" type="ORF">IAD16_08405</name>
</gene>
<sequence length="313" mass="34955">MKKPVLVVMAAGMGSRFGGLKQITPVTDKGEIILDFSLYDAMMSGFDKAIFIIKKENEAAFRDLLSERAGKYMDIQYVFQELTDLPEGYSVPFGREKPWGTAHAVLSARKAVDGPMAVINADDYYGPGAFQSIYGFLENAADDSKYHYCMVGYRIENTLTENGYVSRGVCETSQDGNLSSITERTKIRWSDGLDGIESGKIVYTEDDGATWNELAKGTIVSMNFWGFTPSMMKEMENGFPAFLDKAMAENPLKGEYFLPGVVDRLISENKADVRVLSSMDRWYGVTYKEDLDAVKAALQSMKDKGEYPDVLWK</sequence>
<dbReference type="PANTHER" id="PTHR43584">
    <property type="entry name" value="NUCLEOTIDYL TRANSFERASE"/>
    <property type="match status" value="1"/>
</dbReference>
<reference evidence="4" key="1">
    <citation type="submission" date="2020-10" db="EMBL/GenBank/DDBJ databases">
        <authorList>
            <person name="Gilroy R."/>
        </authorList>
    </citation>
    <scope>NUCLEOTIDE SEQUENCE</scope>
    <source>
        <strain evidence="4">11300</strain>
    </source>
</reference>